<comment type="caution">
    <text evidence="12">The sequence shown here is derived from an EMBL/GenBank/DDBJ whole genome shotgun (WGS) entry which is preliminary data.</text>
</comment>
<evidence type="ECO:0000256" key="6">
    <source>
        <dbReference type="ARBA" id="ARBA00022687"/>
    </source>
</evidence>
<evidence type="ECO:0000256" key="9">
    <source>
        <dbReference type="ARBA" id="ARBA00023180"/>
    </source>
</evidence>
<dbReference type="PRINTS" id="PR01843">
    <property type="entry name" value="WNT3PROTEIN"/>
</dbReference>
<feature type="non-terminal residue" evidence="12">
    <location>
        <position position="412"/>
    </location>
</feature>
<proteinExistence type="inferred from homology"/>
<dbReference type="PANTHER" id="PTHR12027:SF82">
    <property type="entry name" value="PROTO-ONCOGENE WNT-3"/>
    <property type="match status" value="1"/>
</dbReference>
<evidence type="ECO:0000256" key="4">
    <source>
        <dbReference type="ARBA" id="ARBA00022525"/>
    </source>
</evidence>
<keyword evidence="5" id="KW-0272">Extracellular matrix</keyword>
<keyword evidence="13" id="KW-1185">Reference proteome</keyword>
<organism evidence="12 13">
    <name type="scientific">Cirrhinus molitorella</name>
    <name type="common">mud carp</name>
    <dbReference type="NCBI Taxonomy" id="172907"/>
    <lineage>
        <taxon>Eukaryota</taxon>
        <taxon>Metazoa</taxon>
        <taxon>Chordata</taxon>
        <taxon>Craniata</taxon>
        <taxon>Vertebrata</taxon>
        <taxon>Euteleostomi</taxon>
        <taxon>Actinopterygii</taxon>
        <taxon>Neopterygii</taxon>
        <taxon>Teleostei</taxon>
        <taxon>Ostariophysi</taxon>
        <taxon>Cypriniformes</taxon>
        <taxon>Cyprinidae</taxon>
        <taxon>Labeoninae</taxon>
        <taxon>Labeonini</taxon>
        <taxon>Cirrhinus</taxon>
    </lineage>
</organism>
<evidence type="ECO:0000256" key="7">
    <source>
        <dbReference type="ARBA" id="ARBA00022729"/>
    </source>
</evidence>
<keyword evidence="10" id="KW-0449">Lipoprotein</keyword>
<evidence type="ECO:0000313" key="13">
    <source>
        <dbReference type="Proteomes" id="UP001558613"/>
    </source>
</evidence>
<dbReference type="PANTHER" id="PTHR12027">
    <property type="entry name" value="WNT RELATED"/>
    <property type="match status" value="1"/>
</dbReference>
<evidence type="ECO:0000256" key="3">
    <source>
        <dbReference type="ARBA" id="ARBA00022473"/>
    </source>
</evidence>
<evidence type="ECO:0000256" key="1">
    <source>
        <dbReference type="ARBA" id="ARBA00004498"/>
    </source>
</evidence>
<keyword evidence="3 11" id="KW-0217">Developmental protein</keyword>
<gene>
    <name evidence="12" type="ORF">QQF64_004711</name>
</gene>
<comment type="subcellular location">
    <subcellularLocation>
        <location evidence="1 11">Secreted</location>
        <location evidence="1 11">Extracellular space</location>
        <location evidence="1 11">Extracellular matrix</location>
    </subcellularLocation>
</comment>
<dbReference type="PRINTS" id="PR01349">
    <property type="entry name" value="WNTPROTEIN"/>
</dbReference>
<reference evidence="12 13" key="1">
    <citation type="submission" date="2023-09" db="EMBL/GenBank/DDBJ databases">
        <authorList>
            <person name="Wang M."/>
        </authorList>
    </citation>
    <scope>NUCLEOTIDE SEQUENCE [LARGE SCALE GENOMIC DNA]</scope>
    <source>
        <strain evidence="12">GT-2023</strain>
        <tissue evidence="12">Liver</tissue>
    </source>
</reference>
<dbReference type="SMART" id="SM00097">
    <property type="entry name" value="WNT1"/>
    <property type="match status" value="1"/>
</dbReference>
<accession>A0ABR3MJ64</accession>
<evidence type="ECO:0000313" key="12">
    <source>
        <dbReference type="EMBL" id="KAL1264356.1"/>
    </source>
</evidence>
<evidence type="ECO:0000256" key="11">
    <source>
        <dbReference type="RuleBase" id="RU003500"/>
    </source>
</evidence>
<protein>
    <recommendedName>
        <fullName evidence="11">Protein Wnt</fullName>
    </recommendedName>
</protein>
<sequence length="412" mass="44730">MFPDLSGAWGSRPKLWPCNELKHSFNKASTSRAPGVGCHKLTSSKSFLFLLPLDKNRALSSVVIDSHHPPSSTEIADSSRQISNPNVCIRHSVVSPHPSFLETVLVRIYVFAIPPTLTRSSSQPLQSQWCRSQPQITEDVKRAMKARSGLYQNSPLTPPLIPGSLVTSPSSVFTVSHNIKQRECATESEGREQRRSREASEGDFSLLTSMLGLLCVRGAVVHSSVSEIGAVIGLHPAGGLRSSSLALGQQYSTLGSQPILCGSIPGLVPKQLRFCRNYIEIMPSVAEGVKLGIQECQHQFRGRRWNCTTIKDNLAIFGPVLDKATRESAFVHAIASAGVAFAVTRSCAEGTSTMCGCDSHHKGPPGEGWKWGGCSEDAEFGVLVSREFADARENRPDARSAMNRHNNEAGRM</sequence>
<dbReference type="InterPro" id="IPR009141">
    <property type="entry name" value="Wnt3"/>
</dbReference>
<keyword evidence="8" id="KW-1015">Disulfide bond</keyword>
<dbReference type="InterPro" id="IPR005817">
    <property type="entry name" value="Wnt"/>
</dbReference>
<name>A0ABR3MJ64_9TELE</name>
<evidence type="ECO:0000256" key="5">
    <source>
        <dbReference type="ARBA" id="ARBA00022530"/>
    </source>
</evidence>
<evidence type="ECO:0000256" key="2">
    <source>
        <dbReference type="ARBA" id="ARBA00005683"/>
    </source>
</evidence>
<comment type="function">
    <text evidence="11">Ligand for members of the frizzled family of seven transmembrane receptors.</text>
</comment>
<keyword evidence="4" id="KW-0964">Secreted</keyword>
<dbReference type="Proteomes" id="UP001558613">
    <property type="component" value="Unassembled WGS sequence"/>
</dbReference>
<evidence type="ECO:0000256" key="10">
    <source>
        <dbReference type="ARBA" id="ARBA00023288"/>
    </source>
</evidence>
<dbReference type="Pfam" id="PF00110">
    <property type="entry name" value="wnt"/>
    <property type="match status" value="1"/>
</dbReference>
<evidence type="ECO:0000256" key="8">
    <source>
        <dbReference type="ARBA" id="ARBA00023157"/>
    </source>
</evidence>
<comment type="similarity">
    <text evidence="2 11">Belongs to the Wnt family.</text>
</comment>
<dbReference type="EMBL" id="JAYMGO010000012">
    <property type="protein sequence ID" value="KAL1264356.1"/>
    <property type="molecule type" value="Genomic_DNA"/>
</dbReference>
<keyword evidence="9" id="KW-0325">Glycoprotein</keyword>
<keyword evidence="6 11" id="KW-0879">Wnt signaling pathway</keyword>
<keyword evidence="7" id="KW-0732">Signal</keyword>